<dbReference type="EMBL" id="HBGA01056611">
    <property type="protein sequence ID" value="CAD9009747.1"/>
    <property type="molecule type" value="Transcribed_RNA"/>
</dbReference>
<gene>
    <name evidence="1" type="ORF">EGYM00392_LOCUS20842</name>
</gene>
<reference evidence="1" key="1">
    <citation type="submission" date="2021-01" db="EMBL/GenBank/DDBJ databases">
        <authorList>
            <person name="Corre E."/>
            <person name="Pelletier E."/>
            <person name="Niang G."/>
            <person name="Scheremetjew M."/>
            <person name="Finn R."/>
            <person name="Kale V."/>
            <person name="Holt S."/>
            <person name="Cochrane G."/>
            <person name="Meng A."/>
            <person name="Brown T."/>
            <person name="Cohen L."/>
        </authorList>
    </citation>
    <scope>NUCLEOTIDE SEQUENCE</scope>
    <source>
        <strain evidence="1">NIES-381</strain>
    </source>
</reference>
<dbReference type="AlphaFoldDB" id="A0A7S1IEI8"/>
<organism evidence="1">
    <name type="scientific">Eutreptiella gymnastica</name>
    <dbReference type="NCBI Taxonomy" id="73025"/>
    <lineage>
        <taxon>Eukaryota</taxon>
        <taxon>Discoba</taxon>
        <taxon>Euglenozoa</taxon>
        <taxon>Euglenida</taxon>
        <taxon>Spirocuta</taxon>
        <taxon>Euglenophyceae</taxon>
        <taxon>Eutreptiales</taxon>
        <taxon>Eutreptiaceae</taxon>
        <taxon>Eutreptiella</taxon>
    </lineage>
</organism>
<sequence length="99" mass="10788">MPDDGWVARLWTSSPSAIRWFLSSGFAAQPLSTPSVQCCCLEWGACQMLLPFRGPFFALEQVGSGTAHTTMDGRGRACPTPQDSSQTTVRLQKPLVWAV</sequence>
<evidence type="ECO:0000313" key="1">
    <source>
        <dbReference type="EMBL" id="CAD9009747.1"/>
    </source>
</evidence>
<protein>
    <submittedName>
        <fullName evidence="1">Uncharacterized protein</fullName>
    </submittedName>
</protein>
<proteinExistence type="predicted"/>
<accession>A0A7S1IEI8</accession>
<name>A0A7S1IEI8_9EUGL</name>